<dbReference type="AlphaFoldDB" id="A0A2N5N2I8"/>
<dbReference type="InterPro" id="IPR051449">
    <property type="entry name" value="ABC-2_transporter_component"/>
</dbReference>
<evidence type="ECO:0000256" key="1">
    <source>
        <dbReference type="ARBA" id="ARBA00004651"/>
    </source>
</evidence>
<dbReference type="InterPro" id="IPR013525">
    <property type="entry name" value="ABC2_TM"/>
</dbReference>
<dbReference type="PANTHER" id="PTHR30294">
    <property type="entry name" value="MEMBRANE COMPONENT OF ABC TRANSPORTER YHHJ-RELATED"/>
    <property type="match status" value="1"/>
</dbReference>
<keyword evidence="2" id="KW-1003">Cell membrane</keyword>
<organism evidence="8 9">
    <name type="scientific">Paenibacillus pasadenensis</name>
    <dbReference type="NCBI Taxonomy" id="217090"/>
    <lineage>
        <taxon>Bacteria</taxon>
        <taxon>Bacillati</taxon>
        <taxon>Bacillota</taxon>
        <taxon>Bacilli</taxon>
        <taxon>Bacillales</taxon>
        <taxon>Paenibacillaceae</taxon>
        <taxon>Paenibacillus</taxon>
    </lineage>
</organism>
<comment type="caution">
    <text evidence="8">The sequence shown here is derived from an EMBL/GenBank/DDBJ whole genome shotgun (WGS) entry which is preliminary data.</text>
</comment>
<feature type="transmembrane region" description="Helical" evidence="6">
    <location>
        <begin position="304"/>
        <end position="326"/>
    </location>
</feature>
<evidence type="ECO:0000259" key="7">
    <source>
        <dbReference type="Pfam" id="PF12698"/>
    </source>
</evidence>
<protein>
    <submittedName>
        <fullName evidence="8">Putative membrane protein</fullName>
    </submittedName>
</protein>
<dbReference type="EMBL" id="NFEZ01000004">
    <property type="protein sequence ID" value="PLT44567.1"/>
    <property type="molecule type" value="Genomic_DNA"/>
</dbReference>
<keyword evidence="5 6" id="KW-0472">Membrane</keyword>
<evidence type="ECO:0000256" key="5">
    <source>
        <dbReference type="ARBA" id="ARBA00023136"/>
    </source>
</evidence>
<evidence type="ECO:0000313" key="9">
    <source>
        <dbReference type="Proteomes" id="UP000234789"/>
    </source>
</evidence>
<feature type="transmembrane region" description="Helical" evidence="6">
    <location>
        <begin position="23"/>
        <end position="48"/>
    </location>
</feature>
<reference evidence="8 9" key="1">
    <citation type="submission" date="2017-05" db="EMBL/GenBank/DDBJ databases">
        <title>Functional genome analysis of Paenibacillus pasadenensis strain R16: insights on endophytic life style and antifungal activity.</title>
        <authorList>
            <person name="Passera A."/>
            <person name="Marcolungo L."/>
            <person name="Casati P."/>
            <person name="Brasca M."/>
            <person name="Quaglino F."/>
            <person name="Delledonne M."/>
        </authorList>
    </citation>
    <scope>NUCLEOTIDE SEQUENCE [LARGE SCALE GENOMIC DNA]</scope>
    <source>
        <strain evidence="8 9">R16</strain>
    </source>
</reference>
<keyword evidence="4 6" id="KW-1133">Transmembrane helix</keyword>
<evidence type="ECO:0000313" key="8">
    <source>
        <dbReference type="EMBL" id="PLT44567.1"/>
    </source>
</evidence>
<feature type="transmembrane region" description="Helical" evidence="6">
    <location>
        <begin position="209"/>
        <end position="230"/>
    </location>
</feature>
<feature type="transmembrane region" description="Helical" evidence="6">
    <location>
        <begin position="338"/>
        <end position="358"/>
    </location>
</feature>
<dbReference type="Pfam" id="PF12698">
    <property type="entry name" value="ABC2_membrane_3"/>
    <property type="match status" value="1"/>
</dbReference>
<comment type="subcellular location">
    <subcellularLocation>
        <location evidence="1">Cell membrane</location>
        <topology evidence="1">Multi-pass membrane protein</topology>
    </subcellularLocation>
</comment>
<feature type="domain" description="ABC-2 type transporter transmembrane" evidence="7">
    <location>
        <begin position="22"/>
        <end position="413"/>
    </location>
</feature>
<keyword evidence="9" id="KW-1185">Reference proteome</keyword>
<dbReference type="Proteomes" id="UP000234789">
    <property type="component" value="Unassembled WGS sequence"/>
</dbReference>
<dbReference type="GO" id="GO:0005886">
    <property type="term" value="C:plasma membrane"/>
    <property type="evidence" value="ECO:0007669"/>
    <property type="project" value="UniProtKB-SubCell"/>
</dbReference>
<evidence type="ECO:0000256" key="4">
    <source>
        <dbReference type="ARBA" id="ARBA00022989"/>
    </source>
</evidence>
<accession>A0A2N5N2I8</accession>
<feature type="transmembrane region" description="Helical" evidence="6">
    <location>
        <begin position="394"/>
        <end position="416"/>
    </location>
</feature>
<keyword evidence="3 6" id="KW-0812">Transmembrane</keyword>
<feature type="transmembrane region" description="Helical" evidence="6">
    <location>
        <begin position="365"/>
        <end position="382"/>
    </location>
</feature>
<evidence type="ECO:0000256" key="6">
    <source>
        <dbReference type="SAM" id="Phobius"/>
    </source>
</evidence>
<evidence type="ECO:0000256" key="3">
    <source>
        <dbReference type="ARBA" id="ARBA00022692"/>
    </source>
</evidence>
<evidence type="ECO:0000256" key="2">
    <source>
        <dbReference type="ARBA" id="ARBA00022475"/>
    </source>
</evidence>
<dbReference type="PANTHER" id="PTHR30294:SF29">
    <property type="entry name" value="MULTIDRUG ABC TRANSPORTER PERMEASE YBHS-RELATED"/>
    <property type="match status" value="1"/>
</dbReference>
<dbReference type="GO" id="GO:0140359">
    <property type="term" value="F:ABC-type transporter activity"/>
    <property type="evidence" value="ECO:0007669"/>
    <property type="project" value="InterPro"/>
</dbReference>
<feature type="transmembrane region" description="Helical" evidence="6">
    <location>
        <begin position="259"/>
        <end position="283"/>
    </location>
</feature>
<gene>
    <name evidence="8" type="ORF">B8V81_2998</name>
</gene>
<proteinExistence type="predicted"/>
<name>A0A2N5N2I8_9BACL</name>
<sequence>MRRMNDFLNVTGFTFRNKTRGKAFIVTTIILVAILSLVINLPYIISLFKGEGGSSAKQVGYASVQAEAAESRVTPTLVGGWLEEYFASQPEEARSLAMVPIDASGDAAADEAALKAAIADGRIDGYIQLQPNADTGFYDAVYKSEKMMDGSSAEELRAGLQLVKANAAGLTPEQKQLLYSPVDVKSVQINAGTGEEDGRSATQQGINMGLVYAILFLLFMSIMATGQIIASEVTTEKSSRIMEVLITSVSPLNSMFGKIFGMFLVGLLQIAIYVLAVFVNVSLPTNKGALGDMNIHLSEVSPDLLIVALLFYLTGYFLYATLYAAVGSLVSRTEDLGQAVMPLTFLSLGGFYLGMFNLAAPDSMLVKITSFIPFFSPYVMVLRSGVGSVEYWEIGLSLLIMLVSIYVFGWLSAKIYRTGVLLYGKRPSFKELRKAMKAYKI</sequence>